<organism evidence="1">
    <name type="scientific">marine sediment metagenome</name>
    <dbReference type="NCBI Taxonomy" id="412755"/>
    <lineage>
        <taxon>unclassified sequences</taxon>
        <taxon>metagenomes</taxon>
        <taxon>ecological metagenomes</taxon>
    </lineage>
</organism>
<comment type="caution">
    <text evidence="1">The sequence shown here is derived from an EMBL/GenBank/DDBJ whole genome shotgun (WGS) entry which is preliminary data.</text>
</comment>
<evidence type="ECO:0008006" key="2">
    <source>
        <dbReference type="Google" id="ProtNLM"/>
    </source>
</evidence>
<proteinExistence type="predicted"/>
<reference evidence="1" key="1">
    <citation type="journal article" date="2014" name="Front. Microbiol.">
        <title>High frequency of phylogenetically diverse reductive dehalogenase-homologous genes in deep subseafloor sedimentary metagenomes.</title>
        <authorList>
            <person name="Kawai M."/>
            <person name="Futagami T."/>
            <person name="Toyoda A."/>
            <person name="Takaki Y."/>
            <person name="Nishi S."/>
            <person name="Hori S."/>
            <person name="Arai W."/>
            <person name="Tsubouchi T."/>
            <person name="Morono Y."/>
            <person name="Uchiyama I."/>
            <person name="Ito T."/>
            <person name="Fujiyama A."/>
            <person name="Inagaki F."/>
            <person name="Takami H."/>
        </authorList>
    </citation>
    <scope>NUCLEOTIDE SEQUENCE</scope>
    <source>
        <strain evidence="1">Expedition CK06-06</strain>
    </source>
</reference>
<accession>X1IYD7</accession>
<feature type="non-terminal residue" evidence="1">
    <location>
        <position position="1"/>
    </location>
</feature>
<dbReference type="AlphaFoldDB" id="X1IYD7"/>
<protein>
    <recommendedName>
        <fullName evidence="2">Cthe-2314-like HEPN domain-containing protein</fullName>
    </recommendedName>
</protein>
<name>X1IYD7_9ZZZZ</name>
<evidence type="ECO:0000313" key="1">
    <source>
        <dbReference type="EMBL" id="GAH62548.1"/>
    </source>
</evidence>
<sequence length="137" mass="15898">EDIVFLRGMVLSMIIDLELKVNEFFANYFKIHPKLITHFHNYMLENKYNSLAGKKSTLSKILKENKIEKEFEGLVSQIDKLAQDRNLIAHCKTDPAKRNILICMGDKEEFSKKRINSIIEKANKASDHLDALIKKYA</sequence>
<dbReference type="EMBL" id="BARU01032945">
    <property type="protein sequence ID" value="GAH62548.1"/>
    <property type="molecule type" value="Genomic_DNA"/>
</dbReference>
<gene>
    <name evidence="1" type="ORF">S03H2_51886</name>
</gene>